<protein>
    <submittedName>
        <fullName evidence="1">Uncharacterized protein</fullName>
    </submittedName>
</protein>
<dbReference type="OrthoDB" id="1716111at2759"/>
<evidence type="ECO:0000313" key="1">
    <source>
        <dbReference type="EMBL" id="KAF9674907.1"/>
    </source>
</evidence>
<dbReference type="EMBL" id="JADGMS010000010">
    <property type="protein sequence ID" value="KAF9674907.1"/>
    <property type="molecule type" value="Genomic_DNA"/>
</dbReference>
<organism evidence="1 2">
    <name type="scientific">Salix dunnii</name>
    <dbReference type="NCBI Taxonomy" id="1413687"/>
    <lineage>
        <taxon>Eukaryota</taxon>
        <taxon>Viridiplantae</taxon>
        <taxon>Streptophyta</taxon>
        <taxon>Embryophyta</taxon>
        <taxon>Tracheophyta</taxon>
        <taxon>Spermatophyta</taxon>
        <taxon>Magnoliopsida</taxon>
        <taxon>eudicotyledons</taxon>
        <taxon>Gunneridae</taxon>
        <taxon>Pentapetalae</taxon>
        <taxon>rosids</taxon>
        <taxon>fabids</taxon>
        <taxon>Malpighiales</taxon>
        <taxon>Salicaceae</taxon>
        <taxon>Saliceae</taxon>
        <taxon>Salix</taxon>
    </lineage>
</organism>
<dbReference type="Proteomes" id="UP000657918">
    <property type="component" value="Unassembled WGS sequence"/>
</dbReference>
<evidence type="ECO:0000313" key="2">
    <source>
        <dbReference type="Proteomes" id="UP000657918"/>
    </source>
</evidence>
<dbReference type="SUPFAM" id="SSF56815">
    <property type="entry name" value="Sec1/munc18-like (SM) proteins"/>
    <property type="match status" value="1"/>
</dbReference>
<gene>
    <name evidence="1" type="ORF">SADUNF_Sadunf10G0176200</name>
</gene>
<dbReference type="Gene3D" id="3.40.50.2060">
    <property type="match status" value="1"/>
</dbReference>
<dbReference type="InterPro" id="IPR043154">
    <property type="entry name" value="Sec-1-like_dom1"/>
</dbReference>
<proteinExistence type="predicted"/>
<dbReference type="InterPro" id="IPR036045">
    <property type="entry name" value="Sec1-like_sf"/>
</dbReference>
<dbReference type="AlphaFoldDB" id="A0A835JRX8"/>
<accession>A0A835JRX8</accession>
<keyword evidence="2" id="KW-1185">Reference proteome</keyword>
<sequence>MAQIPNLDNSPLYLEFLREQSHRELFSILNNFNRFEERRVVTDPKPSGLLSLIIKSTILKVINPTCSALENESDLRHLSAEPVDIDCTKVVYLVCSEFSLMRFICSHIHNDTSKGLQREYYIYFVPRREVVCEKVLDDEKGGFSSSPSFDTLHGALAAVYRWMQTHSTFLSAAYAVVSSRYLHCLDGCHVIIDA</sequence>
<comment type="caution">
    <text evidence="1">The sequence shown here is derived from an EMBL/GenBank/DDBJ whole genome shotgun (WGS) entry which is preliminary data.</text>
</comment>
<reference evidence="1 2" key="1">
    <citation type="submission" date="2020-10" db="EMBL/GenBank/DDBJ databases">
        <title>Plant Genome Project.</title>
        <authorList>
            <person name="Zhang R.-G."/>
        </authorList>
    </citation>
    <scope>NUCLEOTIDE SEQUENCE [LARGE SCALE GENOMIC DNA]</scope>
    <source>
        <strain evidence="1">FAFU-HL-1</strain>
        <tissue evidence="1">Leaf</tissue>
    </source>
</reference>
<name>A0A835JRX8_9ROSI</name>